<dbReference type="PANTHER" id="PTHR41523:SF7">
    <property type="entry name" value="HISTIDINE KINASE"/>
    <property type="match status" value="1"/>
</dbReference>
<comment type="caution">
    <text evidence="9">The sequence shown here is derived from an EMBL/GenBank/DDBJ whole genome shotgun (WGS) entry which is preliminary data.</text>
</comment>
<evidence type="ECO:0000256" key="7">
    <source>
        <dbReference type="ARBA" id="ARBA00022840"/>
    </source>
</evidence>
<feature type="domain" description="Signal transduction histidine kinase HWE region" evidence="8">
    <location>
        <begin position="168"/>
        <end position="249"/>
    </location>
</feature>
<evidence type="ECO:0000256" key="4">
    <source>
        <dbReference type="ARBA" id="ARBA00022679"/>
    </source>
</evidence>
<keyword evidence="3" id="KW-0597">Phosphoprotein</keyword>
<evidence type="ECO:0000256" key="6">
    <source>
        <dbReference type="ARBA" id="ARBA00022777"/>
    </source>
</evidence>
<evidence type="ECO:0000259" key="8">
    <source>
        <dbReference type="SMART" id="SM00911"/>
    </source>
</evidence>
<comment type="catalytic activity">
    <reaction evidence="1">
        <text>ATP + protein L-histidine = ADP + protein N-phospho-L-histidine.</text>
        <dbReference type="EC" id="2.7.13.3"/>
    </reaction>
</comment>
<dbReference type="Gene3D" id="3.30.450.20">
    <property type="entry name" value="PAS domain"/>
    <property type="match status" value="1"/>
</dbReference>
<dbReference type="InterPro" id="IPR011102">
    <property type="entry name" value="Sig_transdc_His_kinase_HWE"/>
</dbReference>
<dbReference type="EC" id="2.7.13.3" evidence="2"/>
<dbReference type="GO" id="GO:0005524">
    <property type="term" value="F:ATP binding"/>
    <property type="evidence" value="ECO:0007669"/>
    <property type="project" value="UniProtKB-KW"/>
</dbReference>
<dbReference type="EMBL" id="QFPW01000002">
    <property type="protein sequence ID" value="PZQ51728.1"/>
    <property type="molecule type" value="Genomic_DNA"/>
</dbReference>
<evidence type="ECO:0000256" key="1">
    <source>
        <dbReference type="ARBA" id="ARBA00000085"/>
    </source>
</evidence>
<evidence type="ECO:0000256" key="3">
    <source>
        <dbReference type="ARBA" id="ARBA00022553"/>
    </source>
</evidence>
<dbReference type="PANTHER" id="PTHR41523">
    <property type="entry name" value="TWO-COMPONENT SYSTEM SENSOR PROTEIN"/>
    <property type="match status" value="1"/>
</dbReference>
<evidence type="ECO:0000256" key="2">
    <source>
        <dbReference type="ARBA" id="ARBA00012438"/>
    </source>
</evidence>
<sequence length="360" mass="38776">MRSDALYFLEGGGTAALNIAAVDWSATPLGAIETWGPGLRTAVGMMLASRFPKAIVWGPELHTLHNDAFALILGDKPEAQGRPFPDVWREAWAEIGPIVARALAGEAVFIEDFPLVINRFGYPERCNFTFCYSPIRDETGAVAGMMDTVIETTGRVESQRRLEVLNAELAHRMRNTMAIVSAIATQTLKTQTDTREASRALTDRLRALAGTHELLGRGGSVEADVETLVRAGLAPHVGDLDRVSFTGVRVPLPERQALALALAVNELATNAVKHGALTVPTGRVEIGWSVAPEGDFDFAWRERDGPVATGPKRISFGTILLERIVPADFQGTGRHVFGPEGIEYHLVGHAGRAATPGEDG</sequence>
<gene>
    <name evidence="9" type="ORF">DI556_05935</name>
</gene>
<reference evidence="9 10" key="1">
    <citation type="submission" date="2017-08" db="EMBL/GenBank/DDBJ databases">
        <title>Infants hospitalized years apart are colonized by the same room-sourced microbial strains.</title>
        <authorList>
            <person name="Brooks B."/>
            <person name="Olm M.R."/>
            <person name="Firek B.A."/>
            <person name="Baker R."/>
            <person name="Thomas B.C."/>
            <person name="Morowitz M.J."/>
            <person name="Banfield J.F."/>
        </authorList>
    </citation>
    <scope>NUCLEOTIDE SEQUENCE [LARGE SCALE GENOMIC DNA]</scope>
    <source>
        <strain evidence="9">S2_005_002_R2_34</strain>
    </source>
</reference>
<keyword evidence="6 9" id="KW-0418">Kinase</keyword>
<organism evidence="9 10">
    <name type="scientific">Rhodovulum sulfidophilum</name>
    <name type="common">Rhodobacter sulfidophilus</name>
    <dbReference type="NCBI Taxonomy" id="35806"/>
    <lineage>
        <taxon>Bacteria</taxon>
        <taxon>Pseudomonadati</taxon>
        <taxon>Pseudomonadota</taxon>
        <taxon>Alphaproteobacteria</taxon>
        <taxon>Rhodobacterales</taxon>
        <taxon>Paracoccaceae</taxon>
        <taxon>Rhodovulum</taxon>
    </lineage>
</organism>
<dbReference type="Proteomes" id="UP000249185">
    <property type="component" value="Unassembled WGS sequence"/>
</dbReference>
<keyword evidence="5" id="KW-0547">Nucleotide-binding</keyword>
<accession>A0A2W5NGZ0</accession>
<dbReference type="InterPro" id="IPR036890">
    <property type="entry name" value="HATPase_C_sf"/>
</dbReference>
<name>A0A2W5NGZ0_RHOSU</name>
<evidence type="ECO:0000313" key="9">
    <source>
        <dbReference type="EMBL" id="PZQ51728.1"/>
    </source>
</evidence>
<dbReference type="Pfam" id="PF08448">
    <property type="entry name" value="PAS_4"/>
    <property type="match status" value="1"/>
</dbReference>
<evidence type="ECO:0000256" key="5">
    <source>
        <dbReference type="ARBA" id="ARBA00022741"/>
    </source>
</evidence>
<evidence type="ECO:0000313" key="10">
    <source>
        <dbReference type="Proteomes" id="UP000249185"/>
    </source>
</evidence>
<keyword evidence="4" id="KW-0808">Transferase</keyword>
<proteinExistence type="predicted"/>
<protein>
    <recommendedName>
        <fullName evidence="2">histidine kinase</fullName>
        <ecNumber evidence="2">2.7.13.3</ecNumber>
    </recommendedName>
</protein>
<dbReference type="InterPro" id="IPR013656">
    <property type="entry name" value="PAS_4"/>
</dbReference>
<keyword evidence="7" id="KW-0067">ATP-binding</keyword>
<dbReference type="AlphaFoldDB" id="A0A2W5NGZ0"/>
<dbReference type="Gene3D" id="3.30.565.10">
    <property type="entry name" value="Histidine kinase-like ATPase, C-terminal domain"/>
    <property type="match status" value="1"/>
</dbReference>
<dbReference type="Pfam" id="PF07536">
    <property type="entry name" value="HWE_HK"/>
    <property type="match status" value="1"/>
</dbReference>
<dbReference type="SMART" id="SM00911">
    <property type="entry name" value="HWE_HK"/>
    <property type="match status" value="1"/>
</dbReference>
<dbReference type="GO" id="GO:0004673">
    <property type="term" value="F:protein histidine kinase activity"/>
    <property type="evidence" value="ECO:0007669"/>
    <property type="project" value="UniProtKB-EC"/>
</dbReference>